<dbReference type="Gene3D" id="1.10.540.10">
    <property type="entry name" value="Acyl-CoA dehydrogenase/oxidase, N-terminal domain"/>
    <property type="match status" value="1"/>
</dbReference>
<dbReference type="EMBL" id="LXLX01000027">
    <property type="protein sequence ID" value="OFD95293.1"/>
    <property type="molecule type" value="Genomic_DNA"/>
</dbReference>
<dbReference type="Proteomes" id="UP000175835">
    <property type="component" value="Unassembled WGS sequence"/>
</dbReference>
<dbReference type="Pfam" id="PF21263">
    <property type="entry name" value="Acyl-CoA-dh_C"/>
    <property type="match status" value="1"/>
</dbReference>
<feature type="domain" description="Acyl-CoA oxidase/dehydrogenase middle" evidence="9">
    <location>
        <begin position="191"/>
        <end position="283"/>
    </location>
</feature>
<dbReference type="InterPro" id="IPR009100">
    <property type="entry name" value="AcylCoA_DH/oxidase_NM_dom_sf"/>
</dbReference>
<organism evidence="12 13">
    <name type="scientific">Bacillus mycoides</name>
    <dbReference type="NCBI Taxonomy" id="1405"/>
    <lineage>
        <taxon>Bacteria</taxon>
        <taxon>Bacillati</taxon>
        <taxon>Bacillota</taxon>
        <taxon>Bacilli</taxon>
        <taxon>Bacillales</taxon>
        <taxon>Bacillaceae</taxon>
        <taxon>Bacillus</taxon>
        <taxon>Bacillus cereus group</taxon>
    </lineage>
</organism>
<sequence>MRIHLWQNELLDVKNHRLLFSIVRYSTHRRRAYAKSNEGRNDRGIQMEKTKLPWDEFFSLNKDVNNTFFTPEDFSGDEDLIAKTTEQFVKQEIVPQMENIEQHNYKVSRQLFEKAGELGLLGIEVPEDYGGFELGKAVSGLVAEKMGYAGAFSVSFNIHAGVGTLPYIYYGTKEQKEKYLPKIASGEWIGAYALTEPNAGSDALSAKTSAVLNEEGTAWKLNGEKQWITNAHMADVYVVFAKTNKGMTAFIVERTCEGVSIGLEEKKMGIKGSSTATLILEDVVIPAENVLGEVGKGHHVALNILNFARLKLAFGNIGTAKQAIGLSVQYGKERKQFQTELVDFTMIQEKIANMIISTYGAESAAYRTAGVIDEAIHESDEDLMKKMSQFAIECALNKVNASETLGNIVDEAVQIHGGYGYMQEYEVERLYRDARISRIFEGTNEINRLTVAKMLMKQFEQIEDHVVESDISNVERNHRYILLSKKLLKQSLKTLSKTPDLKIDQEQEYSRVLSNMLTDVYVMESAFLRTRKAVSKNGEEKERTKQMITDVICEEGYRKVEEASISILSAAVTEEQNRQEILAEIRQLLVPLYSNLFTKKRDIAKVIINRGKYIV</sequence>
<feature type="domain" description="Acyl-CoA dehydrogenase-like C-terminal" evidence="11">
    <location>
        <begin position="502"/>
        <end position="583"/>
    </location>
</feature>
<dbReference type="FunFam" id="2.40.110.10:FF:000001">
    <property type="entry name" value="Acyl-CoA dehydrogenase, mitochondrial"/>
    <property type="match status" value="1"/>
</dbReference>
<evidence type="ECO:0000259" key="10">
    <source>
        <dbReference type="Pfam" id="PF02771"/>
    </source>
</evidence>
<dbReference type="Pfam" id="PF00441">
    <property type="entry name" value="Acyl-CoA_dh_1"/>
    <property type="match status" value="1"/>
</dbReference>
<gene>
    <name evidence="12" type="ORF">BWGOE11_24020</name>
</gene>
<dbReference type="InterPro" id="IPR049426">
    <property type="entry name" value="Acyl-CoA-dh-like_C"/>
</dbReference>
<evidence type="ECO:0000259" key="9">
    <source>
        <dbReference type="Pfam" id="PF02770"/>
    </source>
</evidence>
<reference evidence="12 13" key="1">
    <citation type="submission" date="2016-05" db="EMBL/GenBank/DDBJ databases">
        <title>Bacillus thuringiensis and Bacillus weihenstephanensis as novel biocontrol agents of wilt causing Verticillium species.</title>
        <authorList>
            <person name="Hollensteiner J."/>
            <person name="Wemheuer F."/>
            <person name="Harting R."/>
            <person name="Kolarzyk A."/>
            <person name="Diaz-Valerio S."/>
            <person name="Poehlein A."/>
            <person name="Brzuszkiewicz E."/>
            <person name="Nesemann K."/>
            <person name="Braus-Stromeyer S."/>
            <person name="Braus G."/>
            <person name="Daniel R."/>
            <person name="Liesegang H."/>
        </authorList>
    </citation>
    <scope>NUCLEOTIDE SEQUENCE [LARGE SCALE GENOMIC DNA]</scope>
    <source>
        <strain evidence="12 13">GOE11</strain>
    </source>
</reference>
<evidence type="ECO:0000313" key="13">
    <source>
        <dbReference type="Proteomes" id="UP000175835"/>
    </source>
</evidence>
<dbReference type="GO" id="GO:0003995">
    <property type="term" value="F:acyl-CoA dehydrogenase activity"/>
    <property type="evidence" value="ECO:0007669"/>
    <property type="project" value="InterPro"/>
</dbReference>
<dbReference type="Pfam" id="PF02771">
    <property type="entry name" value="Acyl-CoA_dh_N"/>
    <property type="match status" value="1"/>
</dbReference>
<feature type="domain" description="Acyl-CoA dehydrogenase/oxidase C-terminal" evidence="8">
    <location>
        <begin position="295"/>
        <end position="455"/>
    </location>
</feature>
<evidence type="ECO:0000256" key="5">
    <source>
        <dbReference type="ARBA" id="ARBA00023002"/>
    </source>
</evidence>
<dbReference type="FunFam" id="1.20.140.10:FF:000019">
    <property type="entry name" value="Acyl-CoA dehydrogenase"/>
    <property type="match status" value="1"/>
</dbReference>
<dbReference type="AlphaFoldDB" id="A0A1E8BNY3"/>
<dbReference type="InterPro" id="IPR037069">
    <property type="entry name" value="AcylCoA_DH/ox_N_sf"/>
</dbReference>
<evidence type="ECO:0000256" key="3">
    <source>
        <dbReference type="ARBA" id="ARBA00022630"/>
    </source>
</evidence>
<dbReference type="InterPro" id="IPR013786">
    <property type="entry name" value="AcylCoA_DH/ox_N"/>
</dbReference>
<protein>
    <submittedName>
        <fullName evidence="12">Acyl-CoA dehydrogenase</fullName>
    </submittedName>
</protein>
<dbReference type="FunFam" id="1.10.540.10:FF:000001">
    <property type="entry name" value="Very long-chain-specific acyl-CoA dehydrogenase, mitochondrial"/>
    <property type="match status" value="1"/>
</dbReference>
<dbReference type="PROSITE" id="PS00073">
    <property type="entry name" value="ACYL_COA_DH_2"/>
    <property type="match status" value="1"/>
</dbReference>
<keyword evidence="4 7" id="KW-0274">FAD</keyword>
<evidence type="ECO:0000256" key="4">
    <source>
        <dbReference type="ARBA" id="ARBA00022827"/>
    </source>
</evidence>
<dbReference type="PROSITE" id="PS00072">
    <property type="entry name" value="ACYL_COA_DH_1"/>
    <property type="match status" value="1"/>
</dbReference>
<name>A0A1E8BNY3_BACMY</name>
<accession>A0A1E8BNY3</accession>
<dbReference type="Gene3D" id="2.40.110.10">
    <property type="entry name" value="Butyryl-CoA Dehydrogenase, subunit A, domain 2"/>
    <property type="match status" value="1"/>
</dbReference>
<dbReference type="InterPro" id="IPR036250">
    <property type="entry name" value="AcylCo_DH-like_C"/>
</dbReference>
<evidence type="ECO:0000259" key="8">
    <source>
        <dbReference type="Pfam" id="PF00441"/>
    </source>
</evidence>
<comment type="caution">
    <text evidence="12">The sequence shown here is derived from an EMBL/GenBank/DDBJ whole genome shotgun (WGS) entry which is preliminary data.</text>
</comment>
<dbReference type="SUPFAM" id="SSF56645">
    <property type="entry name" value="Acyl-CoA dehydrogenase NM domain-like"/>
    <property type="match status" value="1"/>
</dbReference>
<evidence type="ECO:0000256" key="1">
    <source>
        <dbReference type="ARBA" id="ARBA00001974"/>
    </source>
</evidence>
<keyword evidence="5 7" id="KW-0560">Oxidoreductase</keyword>
<comment type="cofactor">
    <cofactor evidence="1 7">
        <name>FAD</name>
        <dbReference type="ChEBI" id="CHEBI:57692"/>
    </cofactor>
</comment>
<evidence type="ECO:0000256" key="7">
    <source>
        <dbReference type="RuleBase" id="RU362125"/>
    </source>
</evidence>
<dbReference type="Gene3D" id="1.20.140.10">
    <property type="entry name" value="Butyryl-CoA Dehydrogenase, subunit A, domain 3"/>
    <property type="match status" value="2"/>
</dbReference>
<dbReference type="PANTHER" id="PTHR43884:SF12">
    <property type="entry name" value="ISOVALERYL-COA DEHYDROGENASE, MITOCHONDRIAL-RELATED"/>
    <property type="match status" value="1"/>
</dbReference>
<evidence type="ECO:0000256" key="6">
    <source>
        <dbReference type="ARBA" id="ARBA00052546"/>
    </source>
</evidence>
<dbReference type="PANTHER" id="PTHR43884">
    <property type="entry name" value="ACYL-COA DEHYDROGENASE"/>
    <property type="match status" value="1"/>
</dbReference>
<feature type="domain" description="Acyl-CoA dehydrogenase/oxidase N-terminal" evidence="10">
    <location>
        <begin position="77"/>
        <end position="187"/>
    </location>
</feature>
<keyword evidence="3 7" id="KW-0285">Flavoprotein</keyword>
<dbReference type="InterPro" id="IPR009075">
    <property type="entry name" value="AcylCo_DH/oxidase_C"/>
</dbReference>
<comment type="similarity">
    <text evidence="2 7">Belongs to the acyl-CoA dehydrogenase family.</text>
</comment>
<dbReference type="Pfam" id="PF02770">
    <property type="entry name" value="Acyl-CoA_dh_M"/>
    <property type="match status" value="1"/>
</dbReference>
<dbReference type="GO" id="GO:0050660">
    <property type="term" value="F:flavin adenine dinucleotide binding"/>
    <property type="evidence" value="ECO:0007669"/>
    <property type="project" value="InterPro"/>
</dbReference>
<evidence type="ECO:0000313" key="12">
    <source>
        <dbReference type="EMBL" id="OFD95293.1"/>
    </source>
</evidence>
<dbReference type="PATRIC" id="fig|86662.23.peg.2337"/>
<evidence type="ECO:0000259" key="11">
    <source>
        <dbReference type="Pfam" id="PF21263"/>
    </source>
</evidence>
<evidence type="ECO:0000256" key="2">
    <source>
        <dbReference type="ARBA" id="ARBA00009347"/>
    </source>
</evidence>
<comment type="catalytic activity">
    <reaction evidence="6">
        <text>a 2,3-saturated acyl-CoA + A = a 2,3-dehydroacyl-CoA + AH2</text>
        <dbReference type="Rhea" id="RHEA:48608"/>
        <dbReference type="ChEBI" id="CHEBI:13193"/>
        <dbReference type="ChEBI" id="CHEBI:17499"/>
        <dbReference type="ChEBI" id="CHEBI:60015"/>
        <dbReference type="ChEBI" id="CHEBI:65111"/>
    </reaction>
</comment>
<dbReference type="InterPro" id="IPR046373">
    <property type="entry name" value="Acyl-CoA_Oxase/DH_mid-dom_sf"/>
</dbReference>
<dbReference type="InterPro" id="IPR006089">
    <property type="entry name" value="Acyl-CoA_DH_CS"/>
</dbReference>
<proteinExistence type="inferred from homology"/>
<dbReference type="InterPro" id="IPR006091">
    <property type="entry name" value="Acyl-CoA_Oxase/DH_mid-dom"/>
</dbReference>
<dbReference type="SUPFAM" id="SSF47203">
    <property type="entry name" value="Acyl-CoA dehydrogenase C-terminal domain-like"/>
    <property type="match status" value="1"/>
</dbReference>